<evidence type="ECO:0000313" key="2">
    <source>
        <dbReference type="EMBL" id="MEW2365559.1"/>
    </source>
</evidence>
<dbReference type="SUPFAM" id="SSF47413">
    <property type="entry name" value="lambda repressor-like DNA-binding domains"/>
    <property type="match status" value="1"/>
</dbReference>
<comment type="caution">
    <text evidence="2">The sequence shown here is derived from an EMBL/GenBank/DDBJ whole genome shotgun (WGS) entry which is preliminary data.</text>
</comment>
<name>A0ABV3M1H3_9ACTN</name>
<proteinExistence type="predicted"/>
<dbReference type="EMBL" id="JBEYRS010000012">
    <property type="protein sequence ID" value="MEW2365559.1"/>
    <property type="molecule type" value="Genomic_DNA"/>
</dbReference>
<protein>
    <submittedName>
        <fullName evidence="2">Helix-turn-helix transcriptional regulator</fullName>
    </submittedName>
</protein>
<dbReference type="Pfam" id="PF13560">
    <property type="entry name" value="HTH_31"/>
    <property type="match status" value="1"/>
</dbReference>
<evidence type="ECO:0000259" key="1">
    <source>
        <dbReference type="PROSITE" id="PS50943"/>
    </source>
</evidence>
<organism evidence="2 3">
    <name type="scientific">Streptomyces huasconensis</name>
    <dbReference type="NCBI Taxonomy" id="1854574"/>
    <lineage>
        <taxon>Bacteria</taxon>
        <taxon>Bacillati</taxon>
        <taxon>Actinomycetota</taxon>
        <taxon>Actinomycetes</taxon>
        <taxon>Kitasatosporales</taxon>
        <taxon>Streptomycetaceae</taxon>
        <taxon>Streptomyces</taxon>
    </lineage>
</organism>
<dbReference type="RefSeq" id="WP_359780743.1">
    <property type="nucleotide sequence ID" value="NZ_JBEYRR010000008.1"/>
</dbReference>
<evidence type="ECO:0000313" key="3">
    <source>
        <dbReference type="Proteomes" id="UP001553843"/>
    </source>
</evidence>
<accession>A0ABV3M1H3</accession>
<dbReference type="SMART" id="SM00530">
    <property type="entry name" value="HTH_XRE"/>
    <property type="match status" value="1"/>
</dbReference>
<dbReference type="CDD" id="cd00093">
    <property type="entry name" value="HTH_XRE"/>
    <property type="match status" value="1"/>
</dbReference>
<dbReference type="PROSITE" id="PS50943">
    <property type="entry name" value="HTH_CROC1"/>
    <property type="match status" value="1"/>
</dbReference>
<keyword evidence="3" id="KW-1185">Reference proteome</keyword>
<reference evidence="2 3" key="1">
    <citation type="submission" date="2024-06" db="EMBL/GenBank/DDBJ databases">
        <title>The Natural Products Discovery Center: Release of the First 8490 Sequenced Strains for Exploring Actinobacteria Biosynthetic Diversity.</title>
        <authorList>
            <person name="Kalkreuter E."/>
            <person name="Kautsar S.A."/>
            <person name="Yang D."/>
            <person name="Bader C.D."/>
            <person name="Teijaro C.N."/>
            <person name="Fluegel L."/>
            <person name="Davis C.M."/>
            <person name="Simpson J.R."/>
            <person name="Lauterbach L."/>
            <person name="Steele A.D."/>
            <person name="Gui C."/>
            <person name="Meng S."/>
            <person name="Li G."/>
            <person name="Viehrig K."/>
            <person name="Ye F."/>
            <person name="Su P."/>
            <person name="Kiefer A.F."/>
            <person name="Nichols A."/>
            <person name="Cepeda A.J."/>
            <person name="Yan W."/>
            <person name="Fan B."/>
            <person name="Jiang Y."/>
            <person name="Adhikari A."/>
            <person name="Zheng C.-J."/>
            <person name="Schuster L."/>
            <person name="Cowan T.M."/>
            <person name="Smanski M.J."/>
            <person name="Chevrette M.G."/>
            <person name="De Carvalho L.P.S."/>
            <person name="Shen B."/>
        </authorList>
    </citation>
    <scope>NUCLEOTIDE SEQUENCE [LARGE SCALE GENOMIC DNA]</scope>
    <source>
        <strain evidence="2 3">NPDC047833</strain>
    </source>
</reference>
<dbReference type="InterPro" id="IPR001387">
    <property type="entry name" value="Cro/C1-type_HTH"/>
</dbReference>
<gene>
    <name evidence="2" type="ORF">AB0887_26870</name>
</gene>
<dbReference type="Proteomes" id="UP001553843">
    <property type="component" value="Unassembled WGS sequence"/>
</dbReference>
<dbReference type="Gene3D" id="1.10.260.40">
    <property type="entry name" value="lambda repressor-like DNA-binding domains"/>
    <property type="match status" value="1"/>
</dbReference>
<feature type="domain" description="HTH cro/C1-type" evidence="1">
    <location>
        <begin position="23"/>
        <end position="77"/>
    </location>
</feature>
<sequence>MPTRRTPRPDWVLARRAALGHRIAQLRHAADLSQEQLGDLIGSERRTIQRFEAGTRDPRYSDLLLLAHALRVHVADLLTLPESRHAGAGRED</sequence>
<dbReference type="InterPro" id="IPR010982">
    <property type="entry name" value="Lambda_DNA-bd_dom_sf"/>
</dbReference>